<accession>A0AAI8VLN9</accession>
<gene>
    <name evidence="1" type="ORF">KHLLAP_LOCUS7688</name>
</gene>
<dbReference type="AlphaFoldDB" id="A0AAI8VLN9"/>
<dbReference type="EMBL" id="CAUWAG010000010">
    <property type="protein sequence ID" value="CAJ2507220.1"/>
    <property type="molecule type" value="Genomic_DNA"/>
</dbReference>
<proteinExistence type="predicted"/>
<name>A0AAI8VLN9_9PEZI</name>
<evidence type="ECO:0000313" key="1">
    <source>
        <dbReference type="EMBL" id="CAJ2507220.1"/>
    </source>
</evidence>
<reference evidence="1" key="1">
    <citation type="submission" date="2023-10" db="EMBL/GenBank/DDBJ databases">
        <authorList>
            <person name="Hackl T."/>
        </authorList>
    </citation>
    <scope>NUCLEOTIDE SEQUENCE</scope>
</reference>
<dbReference type="SUPFAM" id="SSF53474">
    <property type="entry name" value="alpha/beta-Hydrolases"/>
    <property type="match status" value="2"/>
</dbReference>
<evidence type="ECO:0000313" key="2">
    <source>
        <dbReference type="Proteomes" id="UP001295740"/>
    </source>
</evidence>
<comment type="caution">
    <text evidence="1">The sequence shown here is derived from an EMBL/GenBank/DDBJ whole genome shotgun (WGS) entry which is preliminary data.</text>
</comment>
<keyword evidence="2" id="KW-1185">Reference proteome</keyword>
<dbReference type="Proteomes" id="UP001295740">
    <property type="component" value="Unassembled WGS sequence"/>
</dbReference>
<organism evidence="1 2">
    <name type="scientific">Anthostomella pinea</name>
    <dbReference type="NCBI Taxonomy" id="933095"/>
    <lineage>
        <taxon>Eukaryota</taxon>
        <taxon>Fungi</taxon>
        <taxon>Dikarya</taxon>
        <taxon>Ascomycota</taxon>
        <taxon>Pezizomycotina</taxon>
        <taxon>Sordariomycetes</taxon>
        <taxon>Xylariomycetidae</taxon>
        <taxon>Xylariales</taxon>
        <taxon>Xylariaceae</taxon>
        <taxon>Anthostomella</taxon>
    </lineage>
</organism>
<sequence length="202" mass="22375">MEALSKKSIRSSRGFTYTYYVSDPDTIAKNAPTLLLQHGFPDDAHIWQTDPSAYGMSAHTRDLTEVLDAEGVDTVVSTPSYPWATIGAPPSPNACMPIIPSGKPSGIRCSHIRSSLITDEAPAILKAHADRVYDGMHGAPPDWMLQLLCRCGKWKEWLLDESGDSNVEVRDYAKDAKLKRAFVERFQRDGFEGPVCDYKANN</sequence>
<dbReference type="InterPro" id="IPR029058">
    <property type="entry name" value="AB_hydrolase_fold"/>
</dbReference>
<protein>
    <submittedName>
        <fullName evidence="1">Uu.00g084060.m01.CDS01</fullName>
    </submittedName>
</protein>